<dbReference type="AlphaFoldDB" id="A0A7M5V2U3"/>
<dbReference type="GO" id="GO:0005737">
    <property type="term" value="C:cytoplasm"/>
    <property type="evidence" value="ECO:0007669"/>
    <property type="project" value="TreeGrafter"/>
</dbReference>
<dbReference type="Pfam" id="PF00536">
    <property type="entry name" value="SAM_1"/>
    <property type="match status" value="1"/>
</dbReference>
<keyword evidence="6" id="KW-1185">Reference proteome</keyword>
<feature type="compositionally biased region" description="Pro residues" evidence="2">
    <location>
        <begin position="58"/>
        <end position="69"/>
    </location>
</feature>
<feature type="compositionally biased region" description="Pro residues" evidence="2">
    <location>
        <begin position="88"/>
        <end position="101"/>
    </location>
</feature>
<dbReference type="SMART" id="SM00454">
    <property type="entry name" value="SAM"/>
    <property type="match status" value="1"/>
</dbReference>
<dbReference type="PANTHER" id="PTHR23509">
    <property type="entry name" value="PA-PL1 PHOSPHOLIPASE FAMILY"/>
    <property type="match status" value="1"/>
</dbReference>
<feature type="compositionally biased region" description="Polar residues" evidence="2">
    <location>
        <begin position="190"/>
        <end position="204"/>
    </location>
</feature>
<feature type="compositionally biased region" description="Polar residues" evidence="2">
    <location>
        <begin position="759"/>
        <end position="774"/>
    </location>
</feature>
<dbReference type="Proteomes" id="UP000594262">
    <property type="component" value="Unplaced"/>
</dbReference>
<dbReference type="PANTHER" id="PTHR23509:SF10">
    <property type="entry name" value="LD21067P"/>
    <property type="match status" value="1"/>
</dbReference>
<feature type="region of interest" description="Disordered" evidence="2">
    <location>
        <begin position="190"/>
        <end position="217"/>
    </location>
</feature>
<feature type="compositionally biased region" description="Low complexity" evidence="2">
    <location>
        <begin position="616"/>
        <end position="626"/>
    </location>
</feature>
<feature type="compositionally biased region" description="Polar residues" evidence="2">
    <location>
        <begin position="730"/>
        <end position="743"/>
    </location>
</feature>
<proteinExistence type="inferred from homology"/>
<evidence type="ECO:0000259" key="4">
    <source>
        <dbReference type="PROSITE" id="PS51043"/>
    </source>
</evidence>
<dbReference type="InterPro" id="IPR001660">
    <property type="entry name" value="SAM"/>
</dbReference>
<evidence type="ECO:0000313" key="5">
    <source>
        <dbReference type="EnsemblMetazoa" id="CLYHEMP008764.1"/>
    </source>
</evidence>
<evidence type="ECO:0000256" key="1">
    <source>
        <dbReference type="ARBA" id="ARBA00038464"/>
    </source>
</evidence>
<evidence type="ECO:0000313" key="6">
    <source>
        <dbReference type="Proteomes" id="UP000594262"/>
    </source>
</evidence>
<dbReference type="GO" id="GO:0046872">
    <property type="term" value="F:metal ion binding"/>
    <property type="evidence" value="ECO:0007669"/>
    <property type="project" value="InterPro"/>
</dbReference>
<feature type="domain" description="DDHD" evidence="4">
    <location>
        <begin position="784"/>
        <end position="988"/>
    </location>
</feature>
<dbReference type="SUPFAM" id="SSF47769">
    <property type="entry name" value="SAM/Pointed domain"/>
    <property type="match status" value="1"/>
</dbReference>
<comment type="similarity">
    <text evidence="1">Belongs to the PA-PLA1 family.</text>
</comment>
<evidence type="ECO:0000256" key="2">
    <source>
        <dbReference type="SAM" id="MobiDB-lite"/>
    </source>
</evidence>
<accession>A0A7M5V2U3</accession>
<dbReference type="InterPro" id="IPR057825">
    <property type="entry name" value="WWE_SEC23-DDH2"/>
</dbReference>
<dbReference type="Pfam" id="PF02862">
    <property type="entry name" value="DDHD"/>
    <property type="match status" value="1"/>
</dbReference>
<dbReference type="PROSITE" id="PS50918">
    <property type="entry name" value="WWE"/>
    <property type="match status" value="1"/>
</dbReference>
<dbReference type="InterPro" id="IPR013761">
    <property type="entry name" value="SAM/pointed_sf"/>
</dbReference>
<feature type="region of interest" description="Disordered" evidence="2">
    <location>
        <begin position="728"/>
        <end position="774"/>
    </location>
</feature>
<name>A0A7M5V2U3_9CNID</name>
<protein>
    <submittedName>
        <fullName evidence="5">Uncharacterized protein</fullName>
    </submittedName>
</protein>
<reference evidence="5" key="1">
    <citation type="submission" date="2021-01" db="UniProtKB">
        <authorList>
            <consortium name="EnsemblMetazoa"/>
        </authorList>
    </citation>
    <scope>IDENTIFICATION</scope>
</reference>
<feature type="region of interest" description="Disordered" evidence="2">
    <location>
        <begin position="616"/>
        <end position="635"/>
    </location>
</feature>
<dbReference type="GeneID" id="136797726"/>
<feature type="region of interest" description="Disordered" evidence="2">
    <location>
        <begin position="1"/>
        <end position="104"/>
    </location>
</feature>
<dbReference type="EnsemblMetazoa" id="CLYHEMT008764.1">
    <property type="protein sequence ID" value="CLYHEMP008764.1"/>
    <property type="gene ID" value="CLYHEMG008764"/>
</dbReference>
<feature type="compositionally biased region" description="Polar residues" evidence="2">
    <location>
        <begin position="70"/>
        <end position="85"/>
    </location>
</feature>
<dbReference type="InterPro" id="IPR058055">
    <property type="entry name" value="PA-PLA1"/>
</dbReference>
<dbReference type="InterPro" id="IPR004170">
    <property type="entry name" value="WWE_dom"/>
</dbReference>
<dbReference type="GO" id="GO:0004620">
    <property type="term" value="F:phospholipase activity"/>
    <property type="evidence" value="ECO:0007669"/>
    <property type="project" value="TreeGrafter"/>
</dbReference>
<dbReference type="Gene3D" id="1.10.150.50">
    <property type="entry name" value="Transcription Factor, Ets-1"/>
    <property type="match status" value="1"/>
</dbReference>
<evidence type="ECO:0000259" key="3">
    <source>
        <dbReference type="PROSITE" id="PS50918"/>
    </source>
</evidence>
<dbReference type="InterPro" id="IPR004177">
    <property type="entry name" value="DDHD_dom"/>
</dbReference>
<dbReference type="OrthoDB" id="69269at2759"/>
<organism evidence="5 6">
    <name type="scientific">Clytia hemisphaerica</name>
    <dbReference type="NCBI Taxonomy" id="252671"/>
    <lineage>
        <taxon>Eukaryota</taxon>
        <taxon>Metazoa</taxon>
        <taxon>Cnidaria</taxon>
        <taxon>Hydrozoa</taxon>
        <taxon>Hydroidolina</taxon>
        <taxon>Leptothecata</taxon>
        <taxon>Obeliida</taxon>
        <taxon>Clytiidae</taxon>
        <taxon>Clytia</taxon>
    </lineage>
</organism>
<feature type="domain" description="WWE" evidence="3">
    <location>
        <begin position="269"/>
        <end position="362"/>
    </location>
</feature>
<dbReference type="PROSITE" id="PS51043">
    <property type="entry name" value="DDHD"/>
    <property type="match status" value="1"/>
</dbReference>
<dbReference type="SMART" id="SM01127">
    <property type="entry name" value="DDHD"/>
    <property type="match status" value="1"/>
</dbReference>
<dbReference type="Pfam" id="PF02825">
    <property type="entry name" value="WWE"/>
    <property type="match status" value="1"/>
</dbReference>
<feature type="region of interest" description="Disordered" evidence="2">
    <location>
        <begin position="640"/>
        <end position="666"/>
    </location>
</feature>
<dbReference type="RefSeq" id="XP_066910413.1">
    <property type="nucleotide sequence ID" value="XM_067054312.1"/>
</dbReference>
<feature type="compositionally biased region" description="Low complexity" evidence="2">
    <location>
        <begin position="643"/>
        <end position="666"/>
    </location>
</feature>
<feature type="compositionally biased region" description="Low complexity" evidence="2">
    <location>
        <begin position="744"/>
        <end position="758"/>
    </location>
</feature>
<dbReference type="Pfam" id="PF23464">
    <property type="entry name" value="WWE_3"/>
    <property type="match status" value="1"/>
</dbReference>
<sequence length="991" mass="110994">MAEKKTTSNSGIFGQSLGGDLDLSQFSGPKLFTPAPLPPAPTIPQTLPQQSHVSNSPLPAPNTPIPPPSQYHTPLQTPNISSNFNPAAPQPQRLPPLPTTTPPKQYDATQVLRQTPRPNMTPVPLTQGLDNVPLQSPPMNVTPFGGTNHPPAPMIPTFTPSNQTNQFLTGPMIPPSNTPAQVFNPTMSPQQAQTGAFNQPSTYNPKVFTPNQPPKAPTMFVPPSNPEPSANNYYTPSQNMNQAPAMSGYQQQQALPTEYNISPFASMNTQQNLMHSVPKVTPHWFYLRTWTIHLPFYKKMTEWQVFSKADSHKLEHEYLLHRGTKNGGSVVVQTDGGRYDVDLNDMTRNSVYWKEEPSTVRRCTWFYKEENQFLPYETEPAEKLEEEYLSMMSKGIFNIRVDISQNDFVLFHNPDTMVQYSNNQDLQWTGEDAKTRPKIVRRGIADEVYQQIPQGEEGSIEHVVFVIHGIGPVADLRGRTIVECVDDLRRHSLHFTNNNGFTIQGRPANRVEFFPIQWYSSIRDEKFGIDKQLEQLSLPSISKLRHFTNETLTDILFFTSPLYCQTIVDTVITEMNRIYKLFKSRNPTYNGTTSVCGHSLGSVIAFDILANQGKQKNQQQVNGHQQPSSYENSGEVVEDTILRGSSGPPSRNSSAPPSLDTSMSDLSLDDVTNMHDLLAKLNLLSLEQQFEDEQIDLDTLLMCQDGDLKDLGVPFGPRKKLVAYMKNKDNPQPTSAQKNPSAPTNNTTLLTRGTNTANSSDQSDMSLKSAGSGTGQPVVTYKALDFQTDSLFALGSPIGLFLTTRGVTTLGLEYRLPFCNSFMNIFHPYDPVVYRLEPLVNEMIDIPPVLIPHHKGRKRFHLEIKDNITRVSAKVKSGIMDAVNRTWTSINDFARSHQPDYQPAHDDSLSVVGENEALDTTNTEEEMALKARENALDFGQLNSGKRVDFALQEKPFEILNEYLFALGSHTCYWTSEDVALLMLKQIYKINE</sequence>